<dbReference type="InterPro" id="IPR050237">
    <property type="entry name" value="ATP-dep_AMP-bd_enzyme"/>
</dbReference>
<dbReference type="Pfam" id="PF00501">
    <property type="entry name" value="AMP-binding"/>
    <property type="match status" value="1"/>
</dbReference>
<protein>
    <submittedName>
        <fullName evidence="3">AMP-binding protein</fullName>
    </submittedName>
</protein>
<evidence type="ECO:0000313" key="4">
    <source>
        <dbReference type="Proteomes" id="UP001589693"/>
    </source>
</evidence>
<evidence type="ECO:0000259" key="1">
    <source>
        <dbReference type="Pfam" id="PF00501"/>
    </source>
</evidence>
<proteinExistence type="predicted"/>
<dbReference type="EMBL" id="JBHLZU010000015">
    <property type="protein sequence ID" value="MFB9905786.1"/>
    <property type="molecule type" value="Genomic_DNA"/>
</dbReference>
<dbReference type="PANTHER" id="PTHR43767:SF1">
    <property type="entry name" value="NONRIBOSOMAL PEPTIDE SYNTHASE PES1 (EUROFUNG)-RELATED"/>
    <property type="match status" value="1"/>
</dbReference>
<dbReference type="Gene3D" id="3.30.300.30">
    <property type="match status" value="1"/>
</dbReference>
<evidence type="ECO:0000259" key="2">
    <source>
        <dbReference type="Pfam" id="PF13193"/>
    </source>
</evidence>
<organism evidence="3 4">
    <name type="scientific">Allokutzneria oryzae</name>
    <dbReference type="NCBI Taxonomy" id="1378989"/>
    <lineage>
        <taxon>Bacteria</taxon>
        <taxon>Bacillati</taxon>
        <taxon>Actinomycetota</taxon>
        <taxon>Actinomycetes</taxon>
        <taxon>Pseudonocardiales</taxon>
        <taxon>Pseudonocardiaceae</taxon>
        <taxon>Allokutzneria</taxon>
    </lineage>
</organism>
<sequence>MLPGSAPVWGSPRRALNMFTGTNVWHLVQLRAAEHPDRPVITWHPFAAEGETITYGGLERRAAAVAAGMSGRGIRAGDRVLIHLDNCPEFLVSWFACAAIGAVAVTTNTRSTATELRYFAEHSGAVAAITQPRLAALVGAAAPGLRWIAVTGHDAGVPATPPTRADSFAALAADPNDLVAAPPDPLALMSVQYTSGTTGRPKGVRWTHANALWAARVNSLHHGLRSEDCHLVYQPLFHANALGGATLPSIWVGGRIVLTPKWSTSRFWDISLREGCTWLLLMGLSIRAIEGMDTPDRHSYRRFGFGFSDAPWDRRFGVKTVGGWGMTETVAHAIAGDPYLPNRPLAIGRPAPEYGIAVVREDGSPVQPEETGHLLVLGTRGLSLFDGYFDDEQATVDSFDEHGWFRTGDLVRPHADGHISFVDRAKDVLRVGAENVAASEVEQVLLRDSSVLEAAVVGRADAKLDEVPVAFVRTDGPVPDLAARLIERCSAALADFKVPRAVYPVRELPRSTMSKINKVALRAVADPHADRAAAEAGWLAAASTDPSGDLG</sequence>
<keyword evidence="4" id="KW-1185">Reference proteome</keyword>
<dbReference type="Pfam" id="PF13193">
    <property type="entry name" value="AMP-binding_C"/>
    <property type="match status" value="1"/>
</dbReference>
<dbReference type="Proteomes" id="UP001589693">
    <property type="component" value="Unassembled WGS sequence"/>
</dbReference>
<dbReference type="InterPro" id="IPR042099">
    <property type="entry name" value="ANL_N_sf"/>
</dbReference>
<dbReference type="PANTHER" id="PTHR43767">
    <property type="entry name" value="LONG-CHAIN-FATTY-ACID--COA LIGASE"/>
    <property type="match status" value="1"/>
</dbReference>
<feature type="domain" description="AMP-binding enzyme C-terminal" evidence="2">
    <location>
        <begin position="440"/>
        <end position="512"/>
    </location>
</feature>
<dbReference type="PROSITE" id="PS00455">
    <property type="entry name" value="AMP_BINDING"/>
    <property type="match status" value="1"/>
</dbReference>
<dbReference type="InterPro" id="IPR025110">
    <property type="entry name" value="AMP-bd_C"/>
</dbReference>
<evidence type="ECO:0000313" key="3">
    <source>
        <dbReference type="EMBL" id="MFB9905786.1"/>
    </source>
</evidence>
<feature type="domain" description="AMP-dependent synthetase/ligase" evidence="1">
    <location>
        <begin position="31"/>
        <end position="389"/>
    </location>
</feature>
<accession>A0ABV5ZXZ5</accession>
<dbReference type="RefSeq" id="WP_377853137.1">
    <property type="nucleotide sequence ID" value="NZ_JBHLZU010000015.1"/>
</dbReference>
<reference evidence="3 4" key="1">
    <citation type="submission" date="2024-09" db="EMBL/GenBank/DDBJ databases">
        <authorList>
            <person name="Sun Q."/>
            <person name="Mori K."/>
        </authorList>
    </citation>
    <scope>NUCLEOTIDE SEQUENCE [LARGE SCALE GENOMIC DNA]</scope>
    <source>
        <strain evidence="3 4">TBRC 7907</strain>
    </source>
</reference>
<gene>
    <name evidence="3" type="ORF">ACFFQA_17770</name>
</gene>
<dbReference type="InterPro" id="IPR020845">
    <property type="entry name" value="AMP-binding_CS"/>
</dbReference>
<comment type="caution">
    <text evidence="3">The sequence shown here is derived from an EMBL/GenBank/DDBJ whole genome shotgun (WGS) entry which is preliminary data.</text>
</comment>
<name>A0ABV5ZXZ5_9PSEU</name>
<dbReference type="InterPro" id="IPR045851">
    <property type="entry name" value="AMP-bd_C_sf"/>
</dbReference>
<dbReference type="Gene3D" id="3.40.50.12780">
    <property type="entry name" value="N-terminal domain of ligase-like"/>
    <property type="match status" value="1"/>
</dbReference>
<dbReference type="SUPFAM" id="SSF56801">
    <property type="entry name" value="Acetyl-CoA synthetase-like"/>
    <property type="match status" value="1"/>
</dbReference>
<dbReference type="InterPro" id="IPR000873">
    <property type="entry name" value="AMP-dep_synth/lig_dom"/>
</dbReference>